<reference evidence="1 2" key="1">
    <citation type="submission" date="2013-12" db="EMBL/GenBank/DDBJ databases">
        <title>Annotated genome of Streptomyces scopuliridis.</title>
        <authorList>
            <person name="Olson J.B."/>
        </authorList>
    </citation>
    <scope>NUCLEOTIDE SEQUENCE [LARGE SCALE GENOMIC DNA]</scope>
    <source>
        <strain evidence="1 2">RB72</strain>
    </source>
</reference>
<dbReference type="Proteomes" id="UP000245992">
    <property type="component" value="Unassembled WGS sequence"/>
</dbReference>
<evidence type="ECO:0000313" key="2">
    <source>
        <dbReference type="Proteomes" id="UP000245992"/>
    </source>
</evidence>
<sequence length="274" mass="30359">MCVSMDQAEFSGTTLYAGRLHHAAHGLIHVLGYQNTAANLAVGPNAMLLHLPARQMSRENFISAGRGPDVLSRMVDAVRPVPAAERGGMAWMGWDSGQRVEVFDHDIYTVLLATDPTLLESALIQVPLRRRPRLNPLLLEFYAAHYPGHSIAVCCFDNAEAERAKPLLMWYRPTAPDRLTLPALDCHTGEPPDLDADVPVDHWVLLGTDEAPEDWGETVDYPPGLRHQLRQYLPDTVMGSYFGGCSLPNGDFAITHDDLLAGDLDRIHRLRPRS</sequence>
<dbReference type="AlphaFoldDB" id="A0A2T7T979"/>
<name>A0A2T7T979_9ACTN</name>
<gene>
    <name evidence="1" type="ORF">Y717_22480</name>
</gene>
<evidence type="ECO:0000313" key="1">
    <source>
        <dbReference type="EMBL" id="PVE11730.1"/>
    </source>
</evidence>
<accession>A0A2T7T979</accession>
<dbReference type="STRING" id="1440053.GCA_000718095_06864"/>
<protein>
    <submittedName>
        <fullName evidence="1">Uncharacterized protein</fullName>
    </submittedName>
</protein>
<keyword evidence="2" id="KW-1185">Reference proteome</keyword>
<dbReference type="EMBL" id="AZSP01000130">
    <property type="protein sequence ID" value="PVE11730.1"/>
    <property type="molecule type" value="Genomic_DNA"/>
</dbReference>
<proteinExistence type="predicted"/>
<dbReference type="RefSeq" id="WP_030355761.1">
    <property type="nucleotide sequence ID" value="NZ_AZSP01000130.1"/>
</dbReference>
<comment type="caution">
    <text evidence="1">The sequence shown here is derived from an EMBL/GenBank/DDBJ whole genome shotgun (WGS) entry which is preliminary data.</text>
</comment>
<organism evidence="1 2">
    <name type="scientific">Streptomyces scopuliridis RB72</name>
    <dbReference type="NCBI Taxonomy" id="1440053"/>
    <lineage>
        <taxon>Bacteria</taxon>
        <taxon>Bacillati</taxon>
        <taxon>Actinomycetota</taxon>
        <taxon>Actinomycetes</taxon>
        <taxon>Kitasatosporales</taxon>
        <taxon>Streptomycetaceae</taxon>
        <taxon>Streptomyces</taxon>
    </lineage>
</organism>
<dbReference type="OrthoDB" id="4568424at2"/>